<evidence type="ECO:0000256" key="5">
    <source>
        <dbReference type="ARBA" id="ARBA00037941"/>
    </source>
</evidence>
<keyword evidence="3" id="KW-0274">FAD</keyword>
<name>A0A7C9V036_9PROT</name>
<proteinExistence type="inferred from homology"/>
<dbReference type="PANTHER" id="PTHR43104:SF4">
    <property type="entry name" value="L-2-HYDROXYGLUTARATE DEHYDROGENASE, MITOCHONDRIAL"/>
    <property type="match status" value="1"/>
</dbReference>
<comment type="cofactor">
    <cofactor evidence="1">
        <name>FAD</name>
        <dbReference type="ChEBI" id="CHEBI:57692"/>
    </cofactor>
</comment>
<comment type="caution">
    <text evidence="7">The sequence shown here is derived from an EMBL/GenBank/DDBJ whole genome shotgun (WGS) entry which is preliminary data.</text>
</comment>
<dbReference type="SUPFAM" id="SSF51905">
    <property type="entry name" value="FAD/NAD(P)-binding domain"/>
    <property type="match status" value="1"/>
</dbReference>
<dbReference type="GO" id="GO:0047545">
    <property type="term" value="F:(S)-2-hydroxyglutarate dehydrogenase activity"/>
    <property type="evidence" value="ECO:0007669"/>
    <property type="project" value="TreeGrafter"/>
</dbReference>
<keyword evidence="4" id="KW-0560">Oxidoreductase</keyword>
<reference evidence="7 8" key="1">
    <citation type="submission" date="2020-02" db="EMBL/GenBank/DDBJ databases">
        <authorList>
            <person name="Dziuba M."/>
            <person name="Kuznetsov B."/>
            <person name="Mardanov A."/>
            <person name="Ravin N."/>
            <person name="Grouzdev D."/>
        </authorList>
    </citation>
    <scope>NUCLEOTIDE SEQUENCE [LARGE SCALE GENOMIC DNA]</scope>
    <source>
        <strain evidence="7 8">SpK</strain>
    </source>
</reference>
<dbReference type="RefSeq" id="WP_163680877.1">
    <property type="nucleotide sequence ID" value="NZ_JAAIYP010000039.1"/>
</dbReference>
<evidence type="ECO:0000256" key="2">
    <source>
        <dbReference type="ARBA" id="ARBA00022630"/>
    </source>
</evidence>
<dbReference type="InterPro" id="IPR036188">
    <property type="entry name" value="FAD/NAD-bd_sf"/>
</dbReference>
<keyword evidence="8" id="KW-1185">Reference proteome</keyword>
<keyword evidence="2" id="KW-0285">Flavoprotein</keyword>
<dbReference type="Pfam" id="PF01266">
    <property type="entry name" value="DAO"/>
    <property type="match status" value="1"/>
</dbReference>
<dbReference type="AlphaFoldDB" id="A0A7C9V036"/>
<dbReference type="InterPro" id="IPR006076">
    <property type="entry name" value="FAD-dep_OxRdtase"/>
</dbReference>
<dbReference type="EMBL" id="JAAIYP010000039">
    <property type="protein sequence ID" value="NFV81195.1"/>
    <property type="molecule type" value="Genomic_DNA"/>
</dbReference>
<dbReference type="PANTHER" id="PTHR43104">
    <property type="entry name" value="L-2-HYDROXYGLUTARATE DEHYDROGENASE, MITOCHONDRIAL"/>
    <property type="match status" value="1"/>
</dbReference>
<feature type="domain" description="FAD dependent oxidoreductase" evidence="6">
    <location>
        <begin position="26"/>
        <end position="381"/>
    </location>
</feature>
<dbReference type="Proteomes" id="UP000480684">
    <property type="component" value="Unassembled WGS sequence"/>
</dbReference>
<evidence type="ECO:0000256" key="1">
    <source>
        <dbReference type="ARBA" id="ARBA00001974"/>
    </source>
</evidence>
<accession>A0A7C9V036</accession>
<evidence type="ECO:0000256" key="3">
    <source>
        <dbReference type="ARBA" id="ARBA00022827"/>
    </source>
</evidence>
<dbReference type="Gene3D" id="3.50.50.60">
    <property type="entry name" value="FAD/NAD(P)-binding domain"/>
    <property type="match status" value="1"/>
</dbReference>
<sequence>MLPPHLEGTGFAKDKRLTSTASERLDCVVIGAGIVGLAAARALALSGREVVVLEAGDAIGGGVSSRNSEVIHAGMYYPADSLKARLCVAGNRMLRDFATVHGVPFQMVGKLIVATDAAEEAQLAAILEKGRINGVEGLRAISGAEARDLEPVLNCTAALLSPATGIVDTHALMLALQGEAEEHGAVVAFRSPVTGGRATGDGVELEVGGDDPTRLVARTVIVATGLSCCPVARALGLPNVPREYLCKGNYFTLGGRMPFSHLVYPVPVAAGLGVHYTLDLAGRGRFGPDVEWVETEDYRVDPARADCFYGAIRRYWPGLPDGALEPAYAGIRPKIQGPDDPARDFVVAGPRDHGVPGIVALYGIESPGLTASLALADLIREMAA</sequence>
<evidence type="ECO:0000256" key="4">
    <source>
        <dbReference type="ARBA" id="ARBA00023002"/>
    </source>
</evidence>
<comment type="similarity">
    <text evidence="5">Belongs to the L2HGDH family.</text>
</comment>
<gene>
    <name evidence="7" type="ORF">G4223_13840</name>
</gene>
<organism evidence="7 8">
    <name type="scientific">Magnetospirillum aberrantis SpK</name>
    <dbReference type="NCBI Taxonomy" id="908842"/>
    <lineage>
        <taxon>Bacteria</taxon>
        <taxon>Pseudomonadati</taxon>
        <taxon>Pseudomonadota</taxon>
        <taxon>Alphaproteobacteria</taxon>
        <taxon>Rhodospirillales</taxon>
        <taxon>Rhodospirillaceae</taxon>
        <taxon>Magnetospirillum</taxon>
    </lineage>
</organism>
<dbReference type="Gene3D" id="3.30.9.10">
    <property type="entry name" value="D-Amino Acid Oxidase, subunit A, domain 2"/>
    <property type="match status" value="1"/>
</dbReference>
<evidence type="ECO:0000313" key="7">
    <source>
        <dbReference type="EMBL" id="NFV81195.1"/>
    </source>
</evidence>
<evidence type="ECO:0000313" key="8">
    <source>
        <dbReference type="Proteomes" id="UP000480684"/>
    </source>
</evidence>
<protein>
    <submittedName>
        <fullName evidence="7">NAD(P)/FAD-dependent oxidoreductase</fullName>
    </submittedName>
</protein>
<evidence type="ECO:0000259" key="6">
    <source>
        <dbReference type="Pfam" id="PF01266"/>
    </source>
</evidence>